<dbReference type="EMBL" id="FR695868">
    <property type="protein sequence ID" value="CBX28478.1"/>
    <property type="molecule type" value="Genomic_DNA"/>
</dbReference>
<proteinExistence type="predicted"/>
<organism evidence="1">
    <name type="scientific">uncultured Desulfobacterium sp</name>
    <dbReference type="NCBI Taxonomy" id="201089"/>
    <lineage>
        <taxon>Bacteria</taxon>
        <taxon>Pseudomonadati</taxon>
        <taxon>Thermodesulfobacteriota</taxon>
        <taxon>Desulfobacteria</taxon>
        <taxon>Desulfobacterales</taxon>
        <taxon>Desulfobacteriaceae</taxon>
        <taxon>Desulfobacterium</taxon>
        <taxon>environmental samples</taxon>
    </lineage>
</organism>
<sequence length="36" mass="3971">MKNSVASSKMVVRIVYCAQFGLIDKIAGTQTGRRKL</sequence>
<reference evidence="1" key="1">
    <citation type="journal article" date="2011" name="Environ. Microbiol.">
        <title>Genomic insights into the metabolic potential of the polycyclic aromatic hydrocarbon degrading sulfate-reducing Deltaproteobacterium N47.</title>
        <authorList>
            <person name="Bergmann F."/>
            <person name="Selesi D."/>
            <person name="Weinmaier T."/>
            <person name="Tischler P."/>
            <person name="Rattei T."/>
            <person name="Meckenstock R.U."/>
        </authorList>
    </citation>
    <scope>NUCLEOTIDE SEQUENCE</scope>
</reference>
<name>E1YD34_9BACT</name>
<accession>E1YD34</accession>
<gene>
    <name evidence="1" type="ORF">N47_G38020</name>
</gene>
<evidence type="ECO:0000313" key="1">
    <source>
        <dbReference type="EMBL" id="CBX28478.1"/>
    </source>
</evidence>
<dbReference type="AlphaFoldDB" id="E1YD34"/>
<protein>
    <submittedName>
        <fullName evidence="1">Uncharacterized protein</fullName>
    </submittedName>
</protein>